<keyword evidence="1 7" id="KW-0723">Serine/threonine-protein kinase</keyword>
<dbReference type="EMBL" id="NCKW01000689">
    <property type="protein sequence ID" value="POM80130.1"/>
    <property type="molecule type" value="Genomic_DNA"/>
</dbReference>
<gene>
    <name evidence="11" type="ORF">PHPALM_2069</name>
</gene>
<keyword evidence="4 11" id="KW-0418">Kinase</keyword>
<dbReference type="Pfam" id="PF00069">
    <property type="entry name" value="Pkinase"/>
    <property type="match status" value="1"/>
</dbReference>
<dbReference type="SMART" id="SM00133">
    <property type="entry name" value="S_TK_X"/>
    <property type="match status" value="1"/>
</dbReference>
<dbReference type="PANTHER" id="PTHR24353">
    <property type="entry name" value="CYCLIC NUCLEOTIDE-DEPENDENT PROTEIN KINASE"/>
    <property type="match status" value="1"/>
</dbReference>
<dbReference type="PROSITE" id="PS51285">
    <property type="entry name" value="AGC_KINASE_CTER"/>
    <property type="match status" value="1"/>
</dbReference>
<dbReference type="InterPro" id="IPR011009">
    <property type="entry name" value="Kinase-like_dom_sf"/>
</dbReference>
<dbReference type="PANTHER" id="PTHR24353:SF37">
    <property type="entry name" value="CAMP-DEPENDENT PROTEIN KINASE CATALYTIC SUBUNIT PRKX"/>
    <property type="match status" value="1"/>
</dbReference>
<dbReference type="SMART" id="SM00220">
    <property type="entry name" value="S_TKc"/>
    <property type="match status" value="1"/>
</dbReference>
<dbReference type="OrthoDB" id="58979at2759"/>
<comment type="caution">
    <text evidence="11">The sequence shown here is derived from an EMBL/GenBank/DDBJ whole genome shotgun (WGS) entry which is preliminary data.</text>
</comment>
<evidence type="ECO:0000256" key="2">
    <source>
        <dbReference type="ARBA" id="ARBA00022679"/>
    </source>
</evidence>
<dbReference type="InterPro" id="IPR000719">
    <property type="entry name" value="Prot_kinase_dom"/>
</dbReference>
<keyword evidence="5 6" id="KW-0067">ATP-binding</keyword>
<feature type="domain" description="Protein kinase" evidence="9">
    <location>
        <begin position="175"/>
        <end position="447"/>
    </location>
</feature>
<protein>
    <submittedName>
        <fullName evidence="11">AGC protein Kinase</fullName>
    </submittedName>
</protein>
<dbReference type="InterPro" id="IPR008271">
    <property type="entry name" value="Ser/Thr_kinase_AS"/>
</dbReference>
<dbReference type="GO" id="GO:0005952">
    <property type="term" value="C:cAMP-dependent protein kinase complex"/>
    <property type="evidence" value="ECO:0007669"/>
    <property type="project" value="TreeGrafter"/>
</dbReference>
<dbReference type="InterPro" id="IPR045270">
    <property type="entry name" value="STKc_AGC"/>
</dbReference>
<feature type="domain" description="AGC-kinase C-terminal" evidence="10">
    <location>
        <begin position="448"/>
        <end position="493"/>
    </location>
</feature>
<dbReference type="AlphaFoldDB" id="A0A2P4YQQ0"/>
<dbReference type="Gene3D" id="3.30.200.20">
    <property type="entry name" value="Phosphorylase Kinase, domain 1"/>
    <property type="match status" value="1"/>
</dbReference>
<dbReference type="SUPFAM" id="SSF56112">
    <property type="entry name" value="Protein kinase-like (PK-like)"/>
    <property type="match status" value="1"/>
</dbReference>
<evidence type="ECO:0000259" key="10">
    <source>
        <dbReference type="PROSITE" id="PS51285"/>
    </source>
</evidence>
<dbReference type="FunFam" id="1.10.510.10:FF:000008">
    <property type="entry name" value="Non-specific serine/threonine protein kinase"/>
    <property type="match status" value="1"/>
</dbReference>
<evidence type="ECO:0000313" key="12">
    <source>
        <dbReference type="Proteomes" id="UP000237271"/>
    </source>
</evidence>
<dbReference type="CDD" id="cd05123">
    <property type="entry name" value="STKc_AGC"/>
    <property type="match status" value="1"/>
</dbReference>
<evidence type="ECO:0000256" key="7">
    <source>
        <dbReference type="RuleBase" id="RU000304"/>
    </source>
</evidence>
<dbReference type="Gene3D" id="1.10.510.10">
    <property type="entry name" value="Transferase(Phosphotransferase) domain 1"/>
    <property type="match status" value="1"/>
</dbReference>
<dbReference type="Proteomes" id="UP000237271">
    <property type="component" value="Unassembled WGS sequence"/>
</dbReference>
<feature type="binding site" evidence="6">
    <location>
        <position position="205"/>
    </location>
    <ligand>
        <name>ATP</name>
        <dbReference type="ChEBI" id="CHEBI:30616"/>
    </ligand>
</feature>
<evidence type="ECO:0000256" key="3">
    <source>
        <dbReference type="ARBA" id="ARBA00022741"/>
    </source>
</evidence>
<evidence type="ECO:0000256" key="6">
    <source>
        <dbReference type="PROSITE-ProRule" id="PRU10141"/>
    </source>
</evidence>
<keyword evidence="12" id="KW-1185">Reference proteome</keyword>
<keyword evidence="2" id="KW-0808">Transferase</keyword>
<dbReference type="GO" id="GO:0004691">
    <property type="term" value="F:cAMP-dependent protein kinase activity"/>
    <property type="evidence" value="ECO:0007669"/>
    <property type="project" value="TreeGrafter"/>
</dbReference>
<dbReference type="PROSITE" id="PS00108">
    <property type="entry name" value="PROTEIN_KINASE_ST"/>
    <property type="match status" value="1"/>
</dbReference>
<name>A0A2P4YQQ0_9STRA</name>
<evidence type="ECO:0000313" key="11">
    <source>
        <dbReference type="EMBL" id="POM80130.1"/>
    </source>
</evidence>
<dbReference type="InterPro" id="IPR017441">
    <property type="entry name" value="Protein_kinase_ATP_BS"/>
</dbReference>
<evidence type="ECO:0000256" key="5">
    <source>
        <dbReference type="ARBA" id="ARBA00022840"/>
    </source>
</evidence>
<accession>A0A2P4YQQ0</accession>
<dbReference type="InterPro" id="IPR000961">
    <property type="entry name" value="AGC-kinase_C"/>
</dbReference>
<dbReference type="PROSITE" id="PS00107">
    <property type="entry name" value="PROTEIN_KINASE_ATP"/>
    <property type="match status" value="1"/>
</dbReference>
<evidence type="ECO:0000256" key="8">
    <source>
        <dbReference type="SAM" id="MobiDB-lite"/>
    </source>
</evidence>
<sequence>MAPVSQSIKSPKAALNYKKWGNVKTWTFAQLLASSFAKVSLEDAMRNGGNSPTLTVEKKQVSNKKESTSGNNDWDCSYSCLKPQSTVSSLNTVTSEVDTTSSGNNDWDCSYSSLKTVPSRPTISASSSSSTLLSDAEVNYLRHSIEDLLEHEETVEEGSEEEDAAICRDPTRYVFDIVRIIGSGSYGTVLLCRLRACPNRLFAVKVVYKSKLGSVNGLDGDRNATREARRLLTEKKVLSSMSHPFITKLYCAFETPDALNFVLEYCPGGDMYFLLEKFAKNRLPEDHVLFYAASIALALRYLHERGILYRDLKPENILLDESGFVRLADFGFAREQMQRSEQSCTSFCGSADYIAPEVVRGNGYGLAADLWSFGCVVYELLTGYPPFYSPRDRALLFRKIEEDEPSFPSHFSPDLCDFITGLLQKDADQRLGNGPNGMQEIFDHPFFANISWHRLETKQVAPPIVPKLSSELDTSNFEDQFISLLVEGHFVYE</sequence>
<comment type="similarity">
    <text evidence="7">Belongs to the protein kinase superfamily.</text>
</comment>
<reference evidence="11 12" key="1">
    <citation type="journal article" date="2017" name="Genome Biol. Evol.">
        <title>Phytophthora megakarya and P. palmivora, closely related causal agents of cacao black pod rot, underwent increases in genome sizes and gene numbers by different mechanisms.</title>
        <authorList>
            <person name="Ali S.S."/>
            <person name="Shao J."/>
            <person name="Lary D.J."/>
            <person name="Kronmiller B."/>
            <person name="Shen D."/>
            <person name="Strem M.D."/>
            <person name="Amoako-Attah I."/>
            <person name="Akrofi A.Y."/>
            <person name="Begoude B.A."/>
            <person name="Ten Hoopen G.M."/>
            <person name="Coulibaly K."/>
            <person name="Kebe B.I."/>
            <person name="Melnick R.L."/>
            <person name="Guiltinan M.J."/>
            <person name="Tyler B.M."/>
            <person name="Meinhardt L.W."/>
            <person name="Bailey B.A."/>
        </authorList>
    </citation>
    <scope>NUCLEOTIDE SEQUENCE [LARGE SCALE GENOMIC DNA]</scope>
    <source>
        <strain evidence="12">sbr112.9</strain>
    </source>
</reference>
<feature type="compositionally biased region" description="Basic and acidic residues" evidence="8">
    <location>
        <begin position="56"/>
        <end position="67"/>
    </location>
</feature>
<proteinExistence type="inferred from homology"/>
<evidence type="ECO:0000256" key="4">
    <source>
        <dbReference type="ARBA" id="ARBA00022777"/>
    </source>
</evidence>
<evidence type="ECO:0000256" key="1">
    <source>
        <dbReference type="ARBA" id="ARBA00022527"/>
    </source>
</evidence>
<keyword evidence="3 6" id="KW-0547">Nucleotide-binding</keyword>
<dbReference type="PROSITE" id="PS50011">
    <property type="entry name" value="PROTEIN_KINASE_DOM"/>
    <property type="match status" value="1"/>
</dbReference>
<feature type="region of interest" description="Disordered" evidence="8">
    <location>
        <begin position="47"/>
        <end position="70"/>
    </location>
</feature>
<dbReference type="GO" id="GO:0005524">
    <property type="term" value="F:ATP binding"/>
    <property type="evidence" value="ECO:0007669"/>
    <property type="project" value="UniProtKB-UniRule"/>
</dbReference>
<organism evidence="11 12">
    <name type="scientific">Phytophthora palmivora</name>
    <dbReference type="NCBI Taxonomy" id="4796"/>
    <lineage>
        <taxon>Eukaryota</taxon>
        <taxon>Sar</taxon>
        <taxon>Stramenopiles</taxon>
        <taxon>Oomycota</taxon>
        <taxon>Peronosporomycetes</taxon>
        <taxon>Peronosporales</taxon>
        <taxon>Peronosporaceae</taxon>
        <taxon>Phytophthora</taxon>
    </lineage>
</organism>
<evidence type="ECO:0000259" key="9">
    <source>
        <dbReference type="PROSITE" id="PS50011"/>
    </source>
</evidence>